<proteinExistence type="predicted"/>
<gene>
    <name evidence="1" type="ORF">GL300_00275</name>
</gene>
<sequence length="100" mass="11244">MLERYIEAGHQAEAFWGLTLRLYQIHMQGAAARIQRDHDHAKAMAWLTAGLSRAAKMPKLDRLLQRDGEIIDTGFRLSTIKAQLPVITMAEWAARQGAMG</sequence>
<dbReference type="OrthoDB" id="7586141at2"/>
<keyword evidence="2" id="KW-1185">Reference proteome</keyword>
<organism evidence="1 2">
    <name type="scientific">Paracoccus litorisediminis</name>
    <dbReference type="NCBI Taxonomy" id="2006130"/>
    <lineage>
        <taxon>Bacteria</taxon>
        <taxon>Pseudomonadati</taxon>
        <taxon>Pseudomonadota</taxon>
        <taxon>Alphaproteobacteria</taxon>
        <taxon>Rhodobacterales</taxon>
        <taxon>Paracoccaceae</taxon>
        <taxon>Paracoccus</taxon>
    </lineage>
</organism>
<dbReference type="AlphaFoldDB" id="A0A844HIM0"/>
<evidence type="ECO:0000313" key="1">
    <source>
        <dbReference type="EMBL" id="MTH57641.1"/>
    </source>
</evidence>
<comment type="caution">
    <text evidence="1">The sequence shown here is derived from an EMBL/GenBank/DDBJ whole genome shotgun (WGS) entry which is preliminary data.</text>
</comment>
<dbReference type="RefSeq" id="WP_155037589.1">
    <property type="nucleotide sequence ID" value="NZ_JBHGCD010000006.1"/>
</dbReference>
<dbReference type="Proteomes" id="UP000449846">
    <property type="component" value="Unassembled WGS sequence"/>
</dbReference>
<dbReference type="EMBL" id="WMIG01000001">
    <property type="protein sequence ID" value="MTH57641.1"/>
    <property type="molecule type" value="Genomic_DNA"/>
</dbReference>
<evidence type="ECO:0000313" key="2">
    <source>
        <dbReference type="Proteomes" id="UP000449846"/>
    </source>
</evidence>
<name>A0A844HIM0_9RHOB</name>
<reference evidence="1 2" key="1">
    <citation type="submission" date="2019-11" db="EMBL/GenBank/DDBJ databases">
        <authorList>
            <person name="Dong K."/>
        </authorList>
    </citation>
    <scope>NUCLEOTIDE SEQUENCE [LARGE SCALE GENOMIC DNA]</scope>
    <source>
        <strain evidence="1 2">NBRC 112902</strain>
    </source>
</reference>
<accession>A0A844HIM0</accession>
<protein>
    <submittedName>
        <fullName evidence="1">Uncharacterized protein</fullName>
    </submittedName>
</protein>